<dbReference type="PROSITE" id="PS50297">
    <property type="entry name" value="ANK_REP_REGION"/>
    <property type="match status" value="1"/>
</dbReference>
<feature type="compositionally biased region" description="Basic and acidic residues" evidence="14">
    <location>
        <begin position="73"/>
        <end position="108"/>
    </location>
</feature>
<sequence length="469" mass="52521">MADESSCTAEDIQIFLVDNGGKVSNKDLVKHFKKFLSEPTGNARATFKDYVNTVATVKVEDGIKFVILKKRGHDDKSDTDTNSSKSKEEESQNDSKKCRFSDNKEIMHSHSSPSFFDMAPPSYATQGTPGPILWSSDLPPGHVPQPPPRRRYSMKGKENRGTKYEESIRQSHEDKESVTSPKDEEIREIVSPGSVKQKAHLLNKMSAESDVPHKQNSNPGRRREHKDEKAGDDDTCSISPCDPRRKEWILKSSHCDYHELVRLLREEPKLAFLKDHNKTALHWAAKVGSLDVIKLMAGTYKLDPNAKTGYTALHLAAIHGKEEIMEVLINTYKADPRLRDYSGKRALSYMPKIQAERFLMMYPKLAHIQLPGKIASSVDKEPGGLMRMGSLNSKVKKASVLSASGRAITRMKSWGSADNIPDRAMNLMPPPKTFPKKKKARKYTDIMGISENWRGRSPDSDSDSATGLA</sequence>
<evidence type="ECO:0000313" key="16">
    <source>
        <dbReference type="EMBL" id="KAG8188676.1"/>
    </source>
</evidence>
<dbReference type="EMBL" id="JAFNEN010000233">
    <property type="protein sequence ID" value="KAG8188676.1"/>
    <property type="molecule type" value="Genomic_DNA"/>
</dbReference>
<dbReference type="Pfam" id="PF25877">
    <property type="entry name" value="WHD_SOWAH"/>
    <property type="match status" value="1"/>
</dbReference>
<feature type="region of interest" description="Disordered" evidence="14">
    <location>
        <begin position="73"/>
        <end position="236"/>
    </location>
</feature>
<evidence type="ECO:0000256" key="1">
    <source>
        <dbReference type="ARBA" id="ARBA00004175"/>
    </source>
</evidence>
<evidence type="ECO:0000256" key="5">
    <source>
        <dbReference type="ARBA" id="ARBA00022537"/>
    </source>
</evidence>
<evidence type="ECO:0000256" key="8">
    <source>
        <dbReference type="ARBA" id="ARBA00022737"/>
    </source>
</evidence>
<evidence type="ECO:0000259" key="15">
    <source>
        <dbReference type="Pfam" id="PF25877"/>
    </source>
</evidence>
<dbReference type="Gene3D" id="1.25.40.20">
    <property type="entry name" value="Ankyrin repeat-containing domain"/>
    <property type="match status" value="1"/>
</dbReference>
<dbReference type="PANTHER" id="PTHR14491:SF7">
    <property type="entry name" value="SOSONDOWAH, ISOFORM G"/>
    <property type="match status" value="1"/>
</dbReference>
<dbReference type="SUPFAM" id="SSF48403">
    <property type="entry name" value="Ankyrin repeat"/>
    <property type="match status" value="1"/>
</dbReference>
<dbReference type="GO" id="GO:0090729">
    <property type="term" value="F:toxin activity"/>
    <property type="evidence" value="ECO:0007669"/>
    <property type="project" value="UniProtKB-KW"/>
</dbReference>
<dbReference type="GO" id="GO:0006887">
    <property type="term" value="P:exocytosis"/>
    <property type="evidence" value="ECO:0007669"/>
    <property type="project" value="UniProtKB-KW"/>
</dbReference>
<evidence type="ECO:0000256" key="9">
    <source>
        <dbReference type="ARBA" id="ARBA00023028"/>
    </source>
</evidence>
<feature type="repeat" description="ANK" evidence="13">
    <location>
        <begin position="308"/>
        <end position="330"/>
    </location>
</feature>
<evidence type="ECO:0000256" key="11">
    <source>
        <dbReference type="ARBA" id="ARBA00023298"/>
    </source>
</evidence>
<keyword evidence="9" id="KW-0638">Presynaptic neurotoxin</keyword>
<evidence type="ECO:0000256" key="6">
    <source>
        <dbReference type="ARBA" id="ARBA00022656"/>
    </source>
</evidence>
<dbReference type="PANTHER" id="PTHR14491">
    <property type="entry name" value="SOSONDOWAH, ISOFORM G"/>
    <property type="match status" value="1"/>
</dbReference>
<evidence type="ECO:0000256" key="13">
    <source>
        <dbReference type="PROSITE-ProRule" id="PRU00023"/>
    </source>
</evidence>
<feature type="region of interest" description="Disordered" evidence="14">
    <location>
        <begin position="420"/>
        <end position="469"/>
    </location>
</feature>
<comment type="similarity">
    <text evidence="12">Belongs to the SOWAH family.</text>
</comment>
<dbReference type="AlphaFoldDB" id="A0AAV6UWH7"/>
<evidence type="ECO:0000256" key="7">
    <source>
        <dbReference type="ARBA" id="ARBA00022699"/>
    </source>
</evidence>
<dbReference type="InterPro" id="IPR058889">
    <property type="entry name" value="WHD_SOWAHA-C"/>
</dbReference>
<accession>A0AAV6UWH7</accession>
<dbReference type="PROSITE" id="PS50088">
    <property type="entry name" value="ANK_REPEAT"/>
    <property type="match status" value="1"/>
</dbReference>
<evidence type="ECO:0000256" key="14">
    <source>
        <dbReference type="SAM" id="MobiDB-lite"/>
    </source>
</evidence>
<dbReference type="SMART" id="SM00248">
    <property type="entry name" value="ANK"/>
    <property type="match status" value="2"/>
</dbReference>
<comment type="caution">
    <text evidence="16">The sequence shown here is derived from an EMBL/GenBank/DDBJ whole genome shotgun (WGS) entry which is preliminary data.</text>
</comment>
<keyword evidence="6" id="KW-0800">Toxin</keyword>
<keyword evidence="11" id="KW-1053">Target membrane</keyword>
<keyword evidence="7" id="KW-0528">Neurotoxin</keyword>
<keyword evidence="4" id="KW-0964">Secreted</keyword>
<gene>
    <name evidence="16" type="ORF">JTE90_003932</name>
</gene>
<proteinExistence type="inferred from homology"/>
<evidence type="ECO:0000313" key="17">
    <source>
        <dbReference type="Proteomes" id="UP000827092"/>
    </source>
</evidence>
<dbReference type="InterPro" id="IPR002110">
    <property type="entry name" value="Ankyrin_rpt"/>
</dbReference>
<evidence type="ECO:0000256" key="2">
    <source>
        <dbReference type="ARBA" id="ARBA00004613"/>
    </source>
</evidence>
<keyword evidence="17" id="KW-1185">Reference proteome</keyword>
<organism evidence="16 17">
    <name type="scientific">Oedothorax gibbosus</name>
    <dbReference type="NCBI Taxonomy" id="931172"/>
    <lineage>
        <taxon>Eukaryota</taxon>
        <taxon>Metazoa</taxon>
        <taxon>Ecdysozoa</taxon>
        <taxon>Arthropoda</taxon>
        <taxon>Chelicerata</taxon>
        <taxon>Arachnida</taxon>
        <taxon>Araneae</taxon>
        <taxon>Araneomorphae</taxon>
        <taxon>Entelegynae</taxon>
        <taxon>Araneoidea</taxon>
        <taxon>Linyphiidae</taxon>
        <taxon>Erigoninae</taxon>
        <taxon>Oedothorax</taxon>
    </lineage>
</organism>
<feature type="compositionally biased region" description="Basic and acidic residues" evidence="14">
    <location>
        <begin position="155"/>
        <end position="188"/>
    </location>
</feature>
<keyword evidence="10 13" id="KW-0040">ANK repeat</keyword>
<evidence type="ECO:0000256" key="10">
    <source>
        <dbReference type="ARBA" id="ARBA00023043"/>
    </source>
</evidence>
<protein>
    <recommendedName>
        <fullName evidence="15">SOWAHA-C winged helix-turn-helix domain-containing protein</fullName>
    </recommendedName>
</protein>
<evidence type="ECO:0000256" key="3">
    <source>
        <dbReference type="ARBA" id="ARBA00022483"/>
    </source>
</evidence>
<dbReference type="GO" id="GO:0005576">
    <property type="term" value="C:extracellular region"/>
    <property type="evidence" value="ECO:0007669"/>
    <property type="project" value="UniProtKB-SubCell"/>
</dbReference>
<reference evidence="16 17" key="1">
    <citation type="journal article" date="2022" name="Nat. Ecol. Evol.">
        <title>A masculinizing supergene underlies an exaggerated male reproductive morph in a spider.</title>
        <authorList>
            <person name="Hendrickx F."/>
            <person name="De Corte Z."/>
            <person name="Sonet G."/>
            <person name="Van Belleghem S.M."/>
            <person name="Kostlbacher S."/>
            <person name="Vangestel C."/>
        </authorList>
    </citation>
    <scope>NUCLEOTIDE SEQUENCE [LARGE SCALE GENOMIC DNA]</scope>
    <source>
        <strain evidence="16">W744_W776</strain>
    </source>
</reference>
<dbReference type="Proteomes" id="UP000827092">
    <property type="component" value="Unassembled WGS sequence"/>
</dbReference>
<keyword evidence="8" id="KW-0677">Repeat</keyword>
<keyword evidence="11" id="KW-0472">Membrane</keyword>
<dbReference type="GO" id="GO:0044231">
    <property type="term" value="C:host cell presynaptic membrane"/>
    <property type="evidence" value="ECO:0007669"/>
    <property type="project" value="UniProtKB-KW"/>
</dbReference>
<feature type="domain" description="SOWAHA-C winged helix-turn-helix" evidence="15">
    <location>
        <begin position="7"/>
        <end position="86"/>
    </location>
</feature>
<evidence type="ECO:0000256" key="4">
    <source>
        <dbReference type="ARBA" id="ARBA00022525"/>
    </source>
</evidence>
<evidence type="ECO:0000256" key="12">
    <source>
        <dbReference type="ARBA" id="ARBA00038122"/>
    </source>
</evidence>
<keyword evidence="3" id="KW-0268">Exocytosis</keyword>
<comment type="subcellular location">
    <subcellularLocation>
        <location evidence="2">Secreted</location>
    </subcellularLocation>
    <subcellularLocation>
        <location evidence="1">Target cell membrane</location>
    </subcellularLocation>
</comment>
<dbReference type="InterPro" id="IPR036770">
    <property type="entry name" value="Ankyrin_rpt-contain_sf"/>
</dbReference>
<name>A0AAV6UWH7_9ARAC</name>
<keyword evidence="5" id="KW-1052">Target cell membrane</keyword>
<dbReference type="Pfam" id="PF12796">
    <property type="entry name" value="Ank_2"/>
    <property type="match status" value="1"/>
</dbReference>
<dbReference type="GO" id="GO:0044218">
    <property type="term" value="C:other organism cell membrane"/>
    <property type="evidence" value="ECO:0007669"/>
    <property type="project" value="UniProtKB-KW"/>
</dbReference>